<evidence type="ECO:0000313" key="11">
    <source>
        <dbReference type="Proteomes" id="UP001141933"/>
    </source>
</evidence>
<dbReference type="Pfam" id="PF12704">
    <property type="entry name" value="MacB_PCD"/>
    <property type="match status" value="1"/>
</dbReference>
<gene>
    <name evidence="10" type="ORF">O6P32_02420</name>
</gene>
<keyword evidence="6 7" id="KW-0472">Membrane</keyword>
<feature type="domain" description="MacB-like periplasmic core" evidence="9">
    <location>
        <begin position="28"/>
        <end position="236"/>
    </location>
</feature>
<comment type="similarity">
    <text evidence="2">Belongs to the ABC-4 integral membrane protein family. LolC/E subfamily.</text>
</comment>
<dbReference type="EMBL" id="JAPZVM010000001">
    <property type="protein sequence ID" value="MCZ8371560.1"/>
    <property type="molecule type" value="Genomic_DNA"/>
</dbReference>
<dbReference type="InterPro" id="IPR003838">
    <property type="entry name" value="ABC3_permease_C"/>
</dbReference>
<feature type="transmembrane region" description="Helical" evidence="7">
    <location>
        <begin position="326"/>
        <end position="357"/>
    </location>
</feature>
<dbReference type="RefSeq" id="WP_178265869.1">
    <property type="nucleotide sequence ID" value="NZ_JAPZVM010000001.1"/>
</dbReference>
<evidence type="ECO:0000256" key="1">
    <source>
        <dbReference type="ARBA" id="ARBA00004651"/>
    </source>
</evidence>
<protein>
    <submittedName>
        <fullName evidence="10">ABC transporter permease</fullName>
    </submittedName>
</protein>
<evidence type="ECO:0000256" key="6">
    <source>
        <dbReference type="ARBA" id="ARBA00023136"/>
    </source>
</evidence>
<evidence type="ECO:0000256" key="3">
    <source>
        <dbReference type="ARBA" id="ARBA00022475"/>
    </source>
</evidence>
<evidence type="ECO:0000256" key="7">
    <source>
        <dbReference type="SAM" id="Phobius"/>
    </source>
</evidence>
<reference evidence="10" key="1">
    <citation type="submission" date="2022-12" db="EMBL/GenBank/DDBJ databases">
        <title>Phocaeicola acetigenes sp. nov., isolated feces from a healthy human.</title>
        <authorList>
            <person name="Do H."/>
            <person name="Ha Y.B."/>
            <person name="Kim J.-S."/>
            <person name="Suh M.K."/>
            <person name="Kim H.S."/>
            <person name="Lee J.-S."/>
        </authorList>
    </citation>
    <scope>NUCLEOTIDE SEQUENCE</scope>
    <source>
        <strain evidence="10">KGMB11183</strain>
    </source>
</reference>
<feature type="domain" description="ABC3 transporter permease C-terminal" evidence="8">
    <location>
        <begin position="282"/>
        <end position="407"/>
    </location>
</feature>
<evidence type="ECO:0000256" key="2">
    <source>
        <dbReference type="ARBA" id="ARBA00005236"/>
    </source>
</evidence>
<dbReference type="PANTHER" id="PTHR30489">
    <property type="entry name" value="LIPOPROTEIN-RELEASING SYSTEM TRANSMEMBRANE PROTEIN LOLE"/>
    <property type="match status" value="1"/>
</dbReference>
<keyword evidence="4 7" id="KW-0812">Transmembrane</keyword>
<accession>A0ABT4PES7</accession>
<dbReference type="InterPro" id="IPR051447">
    <property type="entry name" value="Lipoprotein-release_system"/>
</dbReference>
<evidence type="ECO:0000256" key="4">
    <source>
        <dbReference type="ARBA" id="ARBA00022692"/>
    </source>
</evidence>
<evidence type="ECO:0000259" key="8">
    <source>
        <dbReference type="Pfam" id="PF02687"/>
    </source>
</evidence>
<feature type="transmembrane region" description="Helical" evidence="7">
    <location>
        <begin position="25"/>
        <end position="50"/>
    </location>
</feature>
<sequence>MNWKLFVARRIYKNNKDGKEVSKPAIHIAVAGIAIGLAVMIVVVAVVIGFKHQVRDKVVGLGADLLVTSLDDAQSYQATPIVGNDSLMQVLQSVPEVSHVQRYSTKPGMIMTSDNFQGMVLKGIGQEYDLTFLKKHLQEGEIPLFADSASSGKVLVSRTIANKLSLKVGDKLYTYYLESKIRARRLTVAGIYQTNFSAYDDLFLVTDLYTVNRLNNWKSEQVSGLEAAVSDYSKLDWVNDRFREHLDTKEDRYGSIYYSRTVEEAYPQIFAWLDLLDINVWVILILMIGIAGFTMISGLLIIILERTNMIGVLKALGADNTAIRKVFLSFSVFLITKGMIWGNAIGLSICVIQYFFHPVKLDPATYYVDFVPVEFNWGIYLLLNICTLIVSVLMLVGPSYLISRIHPAKSIRFE</sequence>
<name>A0ABT4PES7_9BACT</name>
<evidence type="ECO:0000256" key="5">
    <source>
        <dbReference type="ARBA" id="ARBA00022989"/>
    </source>
</evidence>
<proteinExistence type="inferred from homology"/>
<feature type="transmembrane region" description="Helical" evidence="7">
    <location>
        <begin position="377"/>
        <end position="402"/>
    </location>
</feature>
<evidence type="ECO:0000259" key="9">
    <source>
        <dbReference type="Pfam" id="PF12704"/>
    </source>
</evidence>
<keyword evidence="11" id="KW-1185">Reference proteome</keyword>
<comment type="subcellular location">
    <subcellularLocation>
        <location evidence="1">Cell membrane</location>
        <topology evidence="1">Multi-pass membrane protein</topology>
    </subcellularLocation>
</comment>
<dbReference type="PANTHER" id="PTHR30489:SF0">
    <property type="entry name" value="LIPOPROTEIN-RELEASING SYSTEM TRANSMEMBRANE PROTEIN LOLE"/>
    <property type="match status" value="1"/>
</dbReference>
<keyword evidence="5 7" id="KW-1133">Transmembrane helix</keyword>
<dbReference type="Pfam" id="PF02687">
    <property type="entry name" value="FtsX"/>
    <property type="match status" value="1"/>
</dbReference>
<feature type="transmembrane region" description="Helical" evidence="7">
    <location>
        <begin position="280"/>
        <end position="305"/>
    </location>
</feature>
<dbReference type="Proteomes" id="UP001141933">
    <property type="component" value="Unassembled WGS sequence"/>
</dbReference>
<dbReference type="InterPro" id="IPR025857">
    <property type="entry name" value="MacB_PCD"/>
</dbReference>
<comment type="caution">
    <text evidence="10">The sequence shown here is derived from an EMBL/GenBank/DDBJ whole genome shotgun (WGS) entry which is preliminary data.</text>
</comment>
<organism evidence="10 11">
    <name type="scientific">Phocaeicola acetigenes</name>
    <dbReference type="NCBI Taxonomy" id="3016083"/>
    <lineage>
        <taxon>Bacteria</taxon>
        <taxon>Pseudomonadati</taxon>
        <taxon>Bacteroidota</taxon>
        <taxon>Bacteroidia</taxon>
        <taxon>Bacteroidales</taxon>
        <taxon>Bacteroidaceae</taxon>
        <taxon>Phocaeicola</taxon>
    </lineage>
</organism>
<evidence type="ECO:0000313" key="10">
    <source>
        <dbReference type="EMBL" id="MCZ8371560.1"/>
    </source>
</evidence>
<keyword evidence="3" id="KW-1003">Cell membrane</keyword>